<dbReference type="InterPro" id="IPR013151">
    <property type="entry name" value="Immunoglobulin_dom"/>
</dbReference>
<dbReference type="AlphaFoldDB" id="A0A1S3HKF5"/>
<dbReference type="SUPFAM" id="SSF48726">
    <property type="entry name" value="Immunoglobulin"/>
    <property type="match status" value="1"/>
</dbReference>
<feature type="domain" description="Ig-like" evidence="3">
    <location>
        <begin position="19"/>
        <end position="92"/>
    </location>
</feature>
<keyword evidence="2" id="KW-0732">Signal</keyword>
<proteinExistence type="predicted"/>
<keyword evidence="1" id="KW-0472">Membrane</keyword>
<dbReference type="Pfam" id="PF00047">
    <property type="entry name" value="ig"/>
    <property type="match status" value="1"/>
</dbReference>
<dbReference type="SUPFAM" id="SSF49265">
    <property type="entry name" value="Fibronectin type III"/>
    <property type="match status" value="1"/>
</dbReference>
<feature type="signal peptide" evidence="2">
    <location>
        <begin position="1"/>
        <end position="22"/>
    </location>
</feature>
<dbReference type="InterPro" id="IPR013783">
    <property type="entry name" value="Ig-like_fold"/>
</dbReference>
<accession>A0A1S3HKF5</accession>
<feature type="chain" id="PRO_5014545735" evidence="2">
    <location>
        <begin position="23"/>
        <end position="537"/>
    </location>
</feature>
<keyword evidence="4" id="KW-1185">Reference proteome</keyword>
<dbReference type="RefSeq" id="XP_013385946.1">
    <property type="nucleotide sequence ID" value="XM_013530492.1"/>
</dbReference>
<evidence type="ECO:0000313" key="5">
    <source>
        <dbReference type="RefSeq" id="XP_013385939.1"/>
    </source>
</evidence>
<dbReference type="KEGG" id="lak:106155587"/>
<dbReference type="GeneID" id="106155587"/>
<name>A0A1S3HKF5_LINAN</name>
<dbReference type="InterPro" id="IPR007110">
    <property type="entry name" value="Ig-like_dom"/>
</dbReference>
<evidence type="ECO:0000313" key="4">
    <source>
        <dbReference type="Proteomes" id="UP000085678"/>
    </source>
</evidence>
<dbReference type="PROSITE" id="PS50835">
    <property type="entry name" value="IG_LIKE"/>
    <property type="match status" value="1"/>
</dbReference>
<dbReference type="InterPro" id="IPR036116">
    <property type="entry name" value="FN3_sf"/>
</dbReference>
<organism evidence="4 6">
    <name type="scientific">Lingula anatina</name>
    <name type="common">Brachiopod</name>
    <name type="synonym">Lingula unguis</name>
    <dbReference type="NCBI Taxonomy" id="7574"/>
    <lineage>
        <taxon>Eukaryota</taxon>
        <taxon>Metazoa</taxon>
        <taxon>Spiralia</taxon>
        <taxon>Lophotrochozoa</taxon>
        <taxon>Brachiopoda</taxon>
        <taxon>Linguliformea</taxon>
        <taxon>Lingulata</taxon>
        <taxon>Lingulida</taxon>
        <taxon>Linguloidea</taxon>
        <taxon>Lingulidae</taxon>
        <taxon>Lingula</taxon>
    </lineage>
</organism>
<evidence type="ECO:0000313" key="6">
    <source>
        <dbReference type="RefSeq" id="XP_013385946.1"/>
    </source>
</evidence>
<keyword evidence="1" id="KW-0812">Transmembrane</keyword>
<evidence type="ECO:0000256" key="1">
    <source>
        <dbReference type="SAM" id="Phobius"/>
    </source>
</evidence>
<gene>
    <name evidence="5 6" type="primary">LOC106155587</name>
</gene>
<dbReference type="OrthoDB" id="9404142at2759"/>
<dbReference type="Proteomes" id="UP000085678">
    <property type="component" value="Unplaced"/>
</dbReference>
<protein>
    <submittedName>
        <fullName evidence="5 6">Uncharacterized protein LOC106155587</fullName>
    </submittedName>
</protein>
<evidence type="ECO:0000259" key="3">
    <source>
        <dbReference type="PROSITE" id="PS50835"/>
    </source>
</evidence>
<dbReference type="RefSeq" id="XP_013385939.1">
    <property type="nucleotide sequence ID" value="XM_013530485.1"/>
</dbReference>
<evidence type="ECO:0000256" key="2">
    <source>
        <dbReference type="SAM" id="SignalP"/>
    </source>
</evidence>
<sequence>MQRWILRTLSILLLYWVKSSVSRVLPRDPILQIGTTLNLTCTVDDTDKINLKLLEFLRPRTSLDSHPKLISQTTALLQVRNVQEEDAGQYECFYNKTLQGGQLLTVGYLDAPTDVKCVFYNFEILSCSWNQGRNPLLSTTWNAYWKRRISDHNWSSCKHPEPSVPACNWTTSSENGSDTLWINDMIWIKVQAENALGTASSDQLVVYTNASLVQPAPIPSNDIIFVAPRLSWQPPVFPSYVHPVPLDYQINISLLSGQPLESHHITALSNESASVELLALHLDVYAYTITVCSKPNMGGFWSEATTVHVGFIGTYGIPFDSVFIPTFVVFLLFLLGAIVVGSKFHHYLRKCFLIPISVPKPVPEVVEYSFQNYEKCNGHGSSGYSSYRTECSSNAESGVPTHDNGADKESCGGSCALESESTSSAASAFCKSEALTNYPQCCVPQTCPKEGYSKFAHANGNTCFENMPYVFLDKEKKIVKKGSINDDPNEMDTIPVTETPLLENALGATLHKVKGKYYPKRYYEDARDEAGYVTWNT</sequence>
<dbReference type="SMART" id="SM00409">
    <property type="entry name" value="IG"/>
    <property type="match status" value="1"/>
</dbReference>
<dbReference type="Gene3D" id="2.60.40.10">
    <property type="entry name" value="Immunoglobulins"/>
    <property type="match status" value="2"/>
</dbReference>
<feature type="transmembrane region" description="Helical" evidence="1">
    <location>
        <begin position="322"/>
        <end position="340"/>
    </location>
</feature>
<reference evidence="5 6" key="1">
    <citation type="submission" date="2025-04" db="UniProtKB">
        <authorList>
            <consortium name="RefSeq"/>
        </authorList>
    </citation>
    <scope>IDENTIFICATION</scope>
    <source>
        <tissue evidence="5 6">Gonads</tissue>
    </source>
</reference>
<dbReference type="InterPro" id="IPR003599">
    <property type="entry name" value="Ig_sub"/>
</dbReference>
<keyword evidence="1" id="KW-1133">Transmembrane helix</keyword>
<dbReference type="InterPro" id="IPR036179">
    <property type="entry name" value="Ig-like_dom_sf"/>
</dbReference>